<name>A0ABN1U7G3_9ACTN</name>
<accession>A0ABN1U7G3</accession>
<proteinExistence type="predicted"/>
<keyword evidence="1" id="KW-0812">Transmembrane</keyword>
<sequence length="146" mass="14548">MPRRAAADPARRDRGSATTETVLAAPLLIMLLLIAVGAGRMTAARLGVEDAAHQAARAASLARTPGAARAAARHAADQALAGAGLACQQTAVTVDTAAFRPGGHVTATVSCTASLAGLAGAPLPGQRRLSQAFTSPVDTYRATGPA</sequence>
<protein>
    <submittedName>
        <fullName evidence="3">Pilus assembly protein</fullName>
    </submittedName>
</protein>
<evidence type="ECO:0000256" key="1">
    <source>
        <dbReference type="SAM" id="Phobius"/>
    </source>
</evidence>
<dbReference type="RefSeq" id="WP_344627658.1">
    <property type="nucleotide sequence ID" value="NZ_BAAALD010000112.1"/>
</dbReference>
<feature type="transmembrane region" description="Helical" evidence="1">
    <location>
        <begin position="21"/>
        <end position="39"/>
    </location>
</feature>
<dbReference type="EMBL" id="BAAALD010000112">
    <property type="protein sequence ID" value="GAA1119122.1"/>
    <property type="molecule type" value="Genomic_DNA"/>
</dbReference>
<evidence type="ECO:0000259" key="2">
    <source>
        <dbReference type="Pfam" id="PF07811"/>
    </source>
</evidence>
<feature type="domain" description="TadE-like" evidence="2">
    <location>
        <begin position="15"/>
        <end position="57"/>
    </location>
</feature>
<keyword evidence="1" id="KW-1133">Transmembrane helix</keyword>
<evidence type="ECO:0000313" key="4">
    <source>
        <dbReference type="Proteomes" id="UP001499987"/>
    </source>
</evidence>
<keyword evidence="1" id="KW-0472">Membrane</keyword>
<gene>
    <name evidence="3" type="ORF">GCM10009663_68810</name>
</gene>
<dbReference type="InterPro" id="IPR012495">
    <property type="entry name" value="TadE-like_dom"/>
</dbReference>
<dbReference type="Proteomes" id="UP001499987">
    <property type="component" value="Unassembled WGS sequence"/>
</dbReference>
<comment type="caution">
    <text evidence="3">The sequence shown here is derived from an EMBL/GenBank/DDBJ whole genome shotgun (WGS) entry which is preliminary data.</text>
</comment>
<keyword evidence="4" id="KW-1185">Reference proteome</keyword>
<dbReference type="Pfam" id="PF07811">
    <property type="entry name" value="TadE"/>
    <property type="match status" value="1"/>
</dbReference>
<organism evidence="3 4">
    <name type="scientific">Kitasatospora arboriphila</name>
    <dbReference type="NCBI Taxonomy" id="258052"/>
    <lineage>
        <taxon>Bacteria</taxon>
        <taxon>Bacillati</taxon>
        <taxon>Actinomycetota</taxon>
        <taxon>Actinomycetes</taxon>
        <taxon>Kitasatosporales</taxon>
        <taxon>Streptomycetaceae</taxon>
        <taxon>Kitasatospora</taxon>
    </lineage>
</organism>
<reference evidence="3 4" key="1">
    <citation type="journal article" date="2019" name="Int. J. Syst. Evol. Microbiol.">
        <title>The Global Catalogue of Microorganisms (GCM) 10K type strain sequencing project: providing services to taxonomists for standard genome sequencing and annotation.</title>
        <authorList>
            <consortium name="The Broad Institute Genomics Platform"/>
            <consortium name="The Broad Institute Genome Sequencing Center for Infectious Disease"/>
            <person name="Wu L."/>
            <person name="Ma J."/>
        </authorList>
    </citation>
    <scope>NUCLEOTIDE SEQUENCE [LARGE SCALE GENOMIC DNA]</scope>
    <source>
        <strain evidence="3 4">JCM 13002</strain>
    </source>
</reference>
<evidence type="ECO:0000313" key="3">
    <source>
        <dbReference type="EMBL" id="GAA1119122.1"/>
    </source>
</evidence>